<name>A0A1Y2H637_9FUNG</name>
<proteinExistence type="predicted"/>
<reference evidence="1 2" key="1">
    <citation type="submission" date="2016-07" db="EMBL/GenBank/DDBJ databases">
        <title>Pervasive Adenine N6-methylation of Active Genes in Fungi.</title>
        <authorList>
            <consortium name="DOE Joint Genome Institute"/>
            <person name="Mondo S.J."/>
            <person name="Dannebaum R.O."/>
            <person name="Kuo R.C."/>
            <person name="Labutti K."/>
            <person name="Haridas S."/>
            <person name="Kuo A."/>
            <person name="Salamov A."/>
            <person name="Ahrendt S.R."/>
            <person name="Lipzen A."/>
            <person name="Sullivan W."/>
            <person name="Andreopoulos W.B."/>
            <person name="Clum A."/>
            <person name="Lindquist E."/>
            <person name="Daum C."/>
            <person name="Ramamoorthy G.K."/>
            <person name="Gryganskyi A."/>
            <person name="Culley D."/>
            <person name="Magnuson J.K."/>
            <person name="James T.Y."/>
            <person name="O'Malley M.A."/>
            <person name="Stajich J.E."/>
            <person name="Spatafora J.W."/>
            <person name="Visel A."/>
            <person name="Grigoriev I.V."/>
        </authorList>
    </citation>
    <scope>NUCLEOTIDE SEQUENCE [LARGE SCALE GENOMIC DNA]</scope>
    <source>
        <strain evidence="1 2">PL171</strain>
    </source>
</reference>
<keyword evidence="2" id="KW-1185">Reference proteome</keyword>
<evidence type="ECO:0000313" key="2">
    <source>
        <dbReference type="Proteomes" id="UP000193411"/>
    </source>
</evidence>
<dbReference type="Proteomes" id="UP000193411">
    <property type="component" value="Unassembled WGS sequence"/>
</dbReference>
<organism evidence="1 2">
    <name type="scientific">Catenaria anguillulae PL171</name>
    <dbReference type="NCBI Taxonomy" id="765915"/>
    <lineage>
        <taxon>Eukaryota</taxon>
        <taxon>Fungi</taxon>
        <taxon>Fungi incertae sedis</taxon>
        <taxon>Blastocladiomycota</taxon>
        <taxon>Blastocladiomycetes</taxon>
        <taxon>Blastocladiales</taxon>
        <taxon>Catenariaceae</taxon>
        <taxon>Catenaria</taxon>
    </lineage>
</organism>
<dbReference type="AlphaFoldDB" id="A0A1Y2H637"/>
<sequence length="63" mass="7158">MLVSAQRRLRAIYIKEVAWFADDEGCLVMAVGAGCIVLYGSLTKREGRRYWWPSLGICLSMFV</sequence>
<comment type="caution">
    <text evidence="1">The sequence shown here is derived from an EMBL/GenBank/DDBJ whole genome shotgun (WGS) entry which is preliminary data.</text>
</comment>
<accession>A0A1Y2H637</accession>
<gene>
    <name evidence="1" type="ORF">BCR44DRAFT_1450491</name>
</gene>
<protein>
    <submittedName>
        <fullName evidence="1">Uncharacterized protein</fullName>
    </submittedName>
</protein>
<dbReference type="PROSITE" id="PS51257">
    <property type="entry name" value="PROKAR_LIPOPROTEIN"/>
    <property type="match status" value="1"/>
</dbReference>
<evidence type="ECO:0000313" key="1">
    <source>
        <dbReference type="EMBL" id="ORZ29461.1"/>
    </source>
</evidence>
<dbReference type="EMBL" id="MCFL01000182">
    <property type="protein sequence ID" value="ORZ29461.1"/>
    <property type="molecule type" value="Genomic_DNA"/>
</dbReference>